<dbReference type="InterPro" id="IPR047727">
    <property type="entry name" value="Sce7725-like"/>
</dbReference>
<name>A0A3M3Z304_9PSED</name>
<dbReference type="NCBIfam" id="NF033831">
    <property type="entry name" value="sce7725_fam"/>
    <property type="match status" value="1"/>
</dbReference>
<reference evidence="1 2" key="1">
    <citation type="submission" date="2018-08" db="EMBL/GenBank/DDBJ databases">
        <title>Recombination of ecologically and evolutionarily significant loci maintains genetic cohesion in the Pseudomonas syringae species complex.</title>
        <authorList>
            <person name="Dillon M."/>
            <person name="Thakur S."/>
            <person name="Almeida R.N.D."/>
            <person name="Weir B.S."/>
            <person name="Guttman D.S."/>
        </authorList>
    </citation>
    <scope>NUCLEOTIDE SEQUENCE [LARGE SCALE GENOMIC DNA]</scope>
    <source>
        <strain evidence="1 2">ICMP 4092</strain>
    </source>
</reference>
<organism evidence="1 2">
    <name type="scientific">Pseudomonas syringae pv. tagetis</name>
    <dbReference type="NCBI Taxonomy" id="129140"/>
    <lineage>
        <taxon>Bacteria</taxon>
        <taxon>Pseudomonadati</taxon>
        <taxon>Pseudomonadota</taxon>
        <taxon>Gammaproteobacteria</taxon>
        <taxon>Pseudomonadales</taxon>
        <taxon>Pseudomonadaceae</taxon>
        <taxon>Pseudomonas</taxon>
    </lineage>
</organism>
<evidence type="ECO:0000313" key="2">
    <source>
        <dbReference type="Proteomes" id="UP000268056"/>
    </source>
</evidence>
<dbReference type="AlphaFoldDB" id="A0A3M3Z304"/>
<sequence>MYTPYLYARRSELLSLKALLLEDSNIEKLLPVLEPVKVDVGDLRRCMIEFGKKQKPLIIVINPNLNEFSKNVASQKKLRADIDDLFATHPSLIPGFEISANTRKEIVEKFQKKYNSSKTALLHNNSSLSSNELKNYSESVQNPYNITINNKITTNQLKAIKTRTLINVNDDFIKKDRNADYGGKEPFTDRHKLIADKAMAYGDYTITGKKFETGGGVPGAVAIHIIFENLKSSEIWIEHFISDETDQKKGSPESKFLEAARKLMTQVKLRPKEFGWNSALQAYDDHVKNNTWSGLGKNKEYQIRHHIQFMLDILSK</sequence>
<dbReference type="RefSeq" id="WP_103409506.1">
    <property type="nucleotide sequence ID" value="NZ_RBQC01000079.1"/>
</dbReference>
<gene>
    <name evidence="1" type="ORF">ALQ32_00470</name>
</gene>
<protein>
    <recommendedName>
        <fullName evidence="3">Sce7725 family protein</fullName>
    </recommendedName>
</protein>
<evidence type="ECO:0000313" key="1">
    <source>
        <dbReference type="EMBL" id="RMO88294.1"/>
    </source>
</evidence>
<accession>A0A3M3Z304</accession>
<evidence type="ECO:0008006" key="3">
    <source>
        <dbReference type="Google" id="ProtNLM"/>
    </source>
</evidence>
<dbReference type="EMBL" id="RBQC01000079">
    <property type="protein sequence ID" value="RMO88294.1"/>
    <property type="molecule type" value="Genomic_DNA"/>
</dbReference>
<proteinExistence type="predicted"/>
<comment type="caution">
    <text evidence="1">The sequence shown here is derived from an EMBL/GenBank/DDBJ whole genome shotgun (WGS) entry which is preliminary data.</text>
</comment>
<dbReference type="Proteomes" id="UP000268056">
    <property type="component" value="Unassembled WGS sequence"/>
</dbReference>